<organism evidence="2 3">
    <name type="scientific">candidate division MSBL1 archaeon SCGC-AAA382A20</name>
    <dbReference type="NCBI Taxonomy" id="1698280"/>
    <lineage>
        <taxon>Archaea</taxon>
        <taxon>Methanobacteriati</taxon>
        <taxon>Methanobacteriota</taxon>
        <taxon>candidate division MSBL1</taxon>
    </lineage>
</organism>
<dbReference type="Pfam" id="PF22751">
    <property type="entry name" value="DUF488-N3a"/>
    <property type="match status" value="1"/>
</dbReference>
<accession>A0A133VMF4</accession>
<dbReference type="EMBL" id="LHYE01000004">
    <property type="protein sequence ID" value="KXB07634.1"/>
    <property type="molecule type" value="Genomic_DNA"/>
</dbReference>
<comment type="caution">
    <text evidence="2">The sequence shown here is derived from an EMBL/GenBank/DDBJ whole genome shotgun (WGS) entry which is preliminary data.</text>
</comment>
<sequence length="120" mass="14572">MIKTKSITDRIEDEDGERILVTRYWPRGMSRDRLEKAEWLKEVAPSKELLQDWKNEKIYWPEYCRRYREEMSSRQKKIARLAAKSQDNTITLLCHEPEHNPHCHRHILKKLIQEIQQEGD</sequence>
<dbReference type="AlphaFoldDB" id="A0A133VMF4"/>
<dbReference type="PANTHER" id="PTHR36849:SF1">
    <property type="entry name" value="CYTOPLASMIC PROTEIN"/>
    <property type="match status" value="1"/>
</dbReference>
<proteinExistence type="predicted"/>
<feature type="domain" description="DUF488" evidence="1">
    <location>
        <begin position="2"/>
        <end position="114"/>
    </location>
</feature>
<dbReference type="InterPro" id="IPR052552">
    <property type="entry name" value="YeaO-like"/>
</dbReference>
<keyword evidence="3" id="KW-1185">Reference proteome</keyword>
<name>A0A133VMF4_9EURY</name>
<evidence type="ECO:0000259" key="1">
    <source>
        <dbReference type="Pfam" id="PF22751"/>
    </source>
</evidence>
<gene>
    <name evidence="2" type="ORF">AKJ51_00770</name>
</gene>
<evidence type="ECO:0000313" key="2">
    <source>
        <dbReference type="EMBL" id="KXB07634.1"/>
    </source>
</evidence>
<evidence type="ECO:0000313" key="3">
    <source>
        <dbReference type="Proteomes" id="UP000070263"/>
    </source>
</evidence>
<protein>
    <recommendedName>
        <fullName evidence="1">DUF488 domain-containing protein</fullName>
    </recommendedName>
</protein>
<dbReference type="InterPro" id="IPR054495">
    <property type="entry name" value="DUF488-N3a"/>
</dbReference>
<dbReference type="Proteomes" id="UP000070263">
    <property type="component" value="Unassembled WGS sequence"/>
</dbReference>
<reference evidence="2 3" key="1">
    <citation type="journal article" date="2016" name="Sci. Rep.">
        <title>Metabolic traits of an uncultured archaeal lineage -MSBL1- from brine pools of the Red Sea.</title>
        <authorList>
            <person name="Mwirichia R."/>
            <person name="Alam I."/>
            <person name="Rashid M."/>
            <person name="Vinu M."/>
            <person name="Ba-Alawi W."/>
            <person name="Anthony Kamau A."/>
            <person name="Kamanda Ngugi D."/>
            <person name="Goker M."/>
            <person name="Klenk H.P."/>
            <person name="Bajic V."/>
            <person name="Stingl U."/>
        </authorList>
    </citation>
    <scope>NUCLEOTIDE SEQUENCE [LARGE SCALE GENOMIC DNA]</scope>
    <source>
        <strain evidence="2">SCGC-AAA382A20</strain>
    </source>
</reference>
<dbReference type="PANTHER" id="PTHR36849">
    <property type="entry name" value="CYTOPLASMIC PROTEIN-RELATED"/>
    <property type="match status" value="1"/>
</dbReference>